<evidence type="ECO:0000313" key="1">
    <source>
        <dbReference type="EMBL" id="CAF2259508.1"/>
    </source>
</evidence>
<dbReference type="AlphaFoldDB" id="A0A817AH03"/>
<proteinExistence type="predicted"/>
<name>A0A817AH03_BRANA</name>
<sequence>METVTYCLFNQQYVILFECSFSYQIWQVMVMAARSGLQARPQWEETVNQLLSLTGNRNRRRLMLLAWQSTIYSIWRERNLRINQHVFRSTDTIITFLDRQIRNQIQSFRESRPRQVSLLMQLWFSTG</sequence>
<reference evidence="1" key="1">
    <citation type="submission" date="2021-01" db="EMBL/GenBank/DDBJ databases">
        <authorList>
            <consortium name="Genoscope - CEA"/>
            <person name="William W."/>
        </authorList>
    </citation>
    <scope>NUCLEOTIDE SEQUENCE</scope>
</reference>
<accession>A0A817AH03</accession>
<dbReference type="Proteomes" id="UP001295469">
    <property type="component" value="Chromosome A08"/>
</dbReference>
<protein>
    <submittedName>
        <fullName evidence="1">(rape) hypothetical protein</fullName>
    </submittedName>
</protein>
<dbReference type="EMBL" id="HG994362">
    <property type="protein sequence ID" value="CAF2259508.1"/>
    <property type="molecule type" value="Genomic_DNA"/>
</dbReference>
<gene>
    <name evidence="1" type="ORF">DARMORV10_A08P33390.1</name>
</gene>
<organism evidence="1">
    <name type="scientific">Brassica napus</name>
    <name type="common">Rape</name>
    <dbReference type="NCBI Taxonomy" id="3708"/>
    <lineage>
        <taxon>Eukaryota</taxon>
        <taxon>Viridiplantae</taxon>
        <taxon>Streptophyta</taxon>
        <taxon>Embryophyta</taxon>
        <taxon>Tracheophyta</taxon>
        <taxon>Spermatophyta</taxon>
        <taxon>Magnoliopsida</taxon>
        <taxon>eudicotyledons</taxon>
        <taxon>Gunneridae</taxon>
        <taxon>Pentapetalae</taxon>
        <taxon>rosids</taxon>
        <taxon>malvids</taxon>
        <taxon>Brassicales</taxon>
        <taxon>Brassicaceae</taxon>
        <taxon>Brassiceae</taxon>
        <taxon>Brassica</taxon>
    </lineage>
</organism>